<evidence type="ECO:0000256" key="7">
    <source>
        <dbReference type="ARBA" id="ARBA00023136"/>
    </source>
</evidence>
<keyword evidence="4 8" id="KW-0812">Transmembrane</keyword>
<evidence type="ECO:0000256" key="8">
    <source>
        <dbReference type="SAM" id="Phobius"/>
    </source>
</evidence>
<dbReference type="GO" id="GO:0005254">
    <property type="term" value="F:chloride channel activity"/>
    <property type="evidence" value="ECO:0007669"/>
    <property type="project" value="InterPro"/>
</dbReference>
<dbReference type="PANTHER" id="PTHR33281">
    <property type="entry name" value="UPF0187 PROTEIN YNEE"/>
    <property type="match status" value="1"/>
</dbReference>
<keyword evidence="2" id="KW-0813">Transport</keyword>
<name>A0AB34K3V9_PRYPA</name>
<organism evidence="9 10">
    <name type="scientific">Prymnesium parvum</name>
    <name type="common">Toxic golden alga</name>
    <dbReference type="NCBI Taxonomy" id="97485"/>
    <lineage>
        <taxon>Eukaryota</taxon>
        <taxon>Haptista</taxon>
        <taxon>Haptophyta</taxon>
        <taxon>Prymnesiophyceae</taxon>
        <taxon>Prymnesiales</taxon>
        <taxon>Prymnesiaceae</taxon>
        <taxon>Prymnesium</taxon>
    </lineage>
</organism>
<feature type="transmembrane region" description="Helical" evidence="8">
    <location>
        <begin position="323"/>
        <end position="354"/>
    </location>
</feature>
<evidence type="ECO:0000256" key="6">
    <source>
        <dbReference type="ARBA" id="ARBA00023065"/>
    </source>
</evidence>
<dbReference type="EMBL" id="JBGBPQ010000002">
    <property type="protein sequence ID" value="KAL1528906.1"/>
    <property type="molecule type" value="Genomic_DNA"/>
</dbReference>
<evidence type="ECO:0000313" key="10">
    <source>
        <dbReference type="Proteomes" id="UP001515480"/>
    </source>
</evidence>
<evidence type="ECO:0000256" key="3">
    <source>
        <dbReference type="ARBA" id="ARBA00022475"/>
    </source>
</evidence>
<evidence type="ECO:0000256" key="4">
    <source>
        <dbReference type="ARBA" id="ARBA00022692"/>
    </source>
</evidence>
<dbReference type="PANTHER" id="PTHR33281:SF19">
    <property type="entry name" value="VOLTAGE-DEPENDENT ANION CHANNEL-FORMING PROTEIN YNEE"/>
    <property type="match status" value="1"/>
</dbReference>
<dbReference type="GO" id="GO:0005886">
    <property type="term" value="C:plasma membrane"/>
    <property type="evidence" value="ECO:0007669"/>
    <property type="project" value="UniProtKB-SubCell"/>
</dbReference>
<keyword evidence="3" id="KW-1003">Cell membrane</keyword>
<dbReference type="InterPro" id="IPR044669">
    <property type="entry name" value="YneE/VCCN1/2-like"/>
</dbReference>
<keyword evidence="7 8" id="KW-0472">Membrane</keyword>
<evidence type="ECO:0000256" key="2">
    <source>
        <dbReference type="ARBA" id="ARBA00022448"/>
    </source>
</evidence>
<sequence length="399" mass="43908">MLPLLLASAFVSPPSSHHLTLARHPPARCDFALPTGGPAGVALLKQQLAAVAELTAAAEEREAARSSLSLSQVVSGMKTSEPSFTRLFTHETWGYYTGKPPLDRWVMTSLTWRYSTVLRNVWPVCLIFAMFGSLVARVPPMLLPRINPFPLSLQGTAIGLLLVFRTNNSYLRLSEARELWGRAIVLCREIAQGMVLGSHVRQGAPSAAALHVCRYVTGLGWELAARLSKAEEAEEAQSNAVLLALLPEEEAAYLATTRSRPLELIRSMRWVVLQELEAGRLPPALYYKLEEDIRQLDLVVGSCERLFTSPLPPTMTRHLQRCLLLWLGALPICLAGSMAPLTIGVWVGVTAYIFTGIEDVGSQVEQPFGIVPMRKLSRLIQVSVEETIRTAPRPIVSDE</sequence>
<evidence type="ECO:0008006" key="11">
    <source>
        <dbReference type="Google" id="ProtNLM"/>
    </source>
</evidence>
<keyword evidence="6" id="KW-0406">Ion transport</keyword>
<comment type="caution">
    <text evidence="9">The sequence shown here is derived from an EMBL/GenBank/DDBJ whole genome shotgun (WGS) entry which is preliminary data.</text>
</comment>
<gene>
    <name evidence="9" type="ORF">AB1Y20_010228</name>
</gene>
<dbReference type="Pfam" id="PF25539">
    <property type="entry name" value="Bestrophin_2"/>
    <property type="match status" value="1"/>
</dbReference>
<comment type="subcellular location">
    <subcellularLocation>
        <location evidence="1">Cell membrane</location>
        <topology evidence="1">Multi-pass membrane protein</topology>
    </subcellularLocation>
</comment>
<evidence type="ECO:0000256" key="5">
    <source>
        <dbReference type="ARBA" id="ARBA00022989"/>
    </source>
</evidence>
<evidence type="ECO:0000256" key="1">
    <source>
        <dbReference type="ARBA" id="ARBA00004651"/>
    </source>
</evidence>
<proteinExistence type="predicted"/>
<keyword evidence="5 8" id="KW-1133">Transmembrane helix</keyword>
<keyword evidence="10" id="KW-1185">Reference proteome</keyword>
<protein>
    <recommendedName>
        <fullName evidence="11">Bestrophin homolog</fullName>
    </recommendedName>
</protein>
<dbReference type="AlphaFoldDB" id="A0AB34K3V9"/>
<evidence type="ECO:0000313" key="9">
    <source>
        <dbReference type="EMBL" id="KAL1528906.1"/>
    </source>
</evidence>
<accession>A0AB34K3V9</accession>
<reference evidence="9 10" key="1">
    <citation type="journal article" date="2024" name="Science">
        <title>Giant polyketide synthase enzymes in the biosynthesis of giant marine polyether toxins.</title>
        <authorList>
            <person name="Fallon T.R."/>
            <person name="Shende V.V."/>
            <person name="Wierzbicki I.H."/>
            <person name="Pendleton A.L."/>
            <person name="Watervoot N.F."/>
            <person name="Auber R.P."/>
            <person name="Gonzalez D.J."/>
            <person name="Wisecaver J.H."/>
            <person name="Moore B.S."/>
        </authorList>
    </citation>
    <scope>NUCLEOTIDE SEQUENCE [LARGE SCALE GENOMIC DNA]</scope>
    <source>
        <strain evidence="9 10">12B1</strain>
    </source>
</reference>
<dbReference type="Proteomes" id="UP001515480">
    <property type="component" value="Unassembled WGS sequence"/>
</dbReference>